<keyword evidence="3" id="KW-1185">Reference proteome</keyword>
<evidence type="ECO:0000313" key="3">
    <source>
        <dbReference type="Proteomes" id="UP000239549"/>
    </source>
</evidence>
<accession>A0A2L2XFE2</accession>
<proteinExistence type="predicted"/>
<dbReference type="SMART" id="SM01078">
    <property type="entry name" value="CGGC"/>
    <property type="match status" value="1"/>
</dbReference>
<reference evidence="3" key="1">
    <citation type="submission" date="2018-02" db="EMBL/GenBank/DDBJ databases">
        <title>Genome sequence of Desulfocucumis palustris strain NAW-5.</title>
        <authorList>
            <person name="Watanabe M."/>
            <person name="Kojima H."/>
            <person name="Fukui M."/>
        </authorList>
    </citation>
    <scope>NUCLEOTIDE SEQUENCE [LARGE SCALE GENOMIC DNA]</scope>
    <source>
        <strain evidence="3">NAW-5</strain>
    </source>
</reference>
<evidence type="ECO:0000259" key="1">
    <source>
        <dbReference type="SMART" id="SM01078"/>
    </source>
</evidence>
<name>A0A2L2XFE2_9FIRM</name>
<dbReference type="InterPro" id="IPR014925">
    <property type="entry name" value="CGGC_dom"/>
</dbReference>
<evidence type="ECO:0000313" key="2">
    <source>
        <dbReference type="EMBL" id="GBF32956.1"/>
    </source>
</evidence>
<organism evidence="2 3">
    <name type="scientific">Desulfocucumis palustris</name>
    <dbReference type="NCBI Taxonomy" id="1898651"/>
    <lineage>
        <taxon>Bacteria</taxon>
        <taxon>Bacillati</taxon>
        <taxon>Bacillota</taxon>
        <taxon>Clostridia</taxon>
        <taxon>Eubacteriales</taxon>
        <taxon>Desulfocucumaceae</taxon>
        <taxon>Desulfocucumis</taxon>
    </lineage>
</organism>
<dbReference type="Proteomes" id="UP000239549">
    <property type="component" value="Unassembled WGS sequence"/>
</dbReference>
<gene>
    <name evidence="2" type="ORF">DCCM_2053</name>
</gene>
<dbReference type="AlphaFoldDB" id="A0A2L2XFE2"/>
<protein>
    <recommendedName>
        <fullName evidence="1">CGGC domain-containing protein</fullName>
    </recommendedName>
</protein>
<dbReference type="RefSeq" id="WP_104371412.1">
    <property type="nucleotide sequence ID" value="NZ_BFAV01000071.1"/>
</dbReference>
<dbReference type="EMBL" id="BFAV01000071">
    <property type="protein sequence ID" value="GBF32956.1"/>
    <property type="molecule type" value="Genomic_DNA"/>
</dbReference>
<comment type="caution">
    <text evidence="2">The sequence shown here is derived from an EMBL/GenBank/DDBJ whole genome shotgun (WGS) entry which is preliminary data.</text>
</comment>
<dbReference type="OrthoDB" id="9792960at2"/>
<feature type="domain" description="CGGC" evidence="1">
    <location>
        <begin position="3"/>
        <end position="112"/>
    </location>
</feature>
<sequence>MARIGIITCSNCTQELDCASVVCLADMRKRKGLFKDYAPDERLDLVGIINCSGCPTAGAPQKILRRVRSIADLRVDALHFSFCMTALCPFKQKYEAVIKEAYPEIKIVMGTHTPPDPAVFRQEVKDLLCAERFTMSDLILGRPKNQSLAKE</sequence>
<dbReference type="Pfam" id="PF08821">
    <property type="entry name" value="CGGC"/>
    <property type="match status" value="1"/>
</dbReference>